<protein>
    <submittedName>
        <fullName evidence="2">Uncharacterized protein</fullName>
    </submittedName>
</protein>
<dbReference type="EMBL" id="AE005673">
    <property type="protein sequence ID" value="AAK22666.1"/>
    <property type="molecule type" value="Genomic_DNA"/>
</dbReference>
<name>Q9AAC1_CAUVC</name>
<dbReference type="EnsemblBacteria" id="AAK22666">
    <property type="protein sequence ID" value="AAK22666"/>
    <property type="gene ID" value="CC_0681"/>
</dbReference>
<dbReference type="PIR" id="F87333">
    <property type="entry name" value="F87333"/>
</dbReference>
<feature type="transmembrane region" description="Helical" evidence="1">
    <location>
        <begin position="70"/>
        <end position="89"/>
    </location>
</feature>
<proteinExistence type="predicted"/>
<reference evidence="2 3" key="1">
    <citation type="journal article" date="2001" name="Proc. Natl. Acad. Sci. U.S.A.">
        <title>Complete genome sequence of Caulobacter crescentus.</title>
        <authorList>
            <person name="Nierman W.C."/>
            <person name="Feldblyum T.V."/>
            <person name="Laub M.T."/>
            <person name="Paulsen I.T."/>
            <person name="Nelson K.E."/>
            <person name="Eisen J.A."/>
            <person name="Heidelberg J.F."/>
            <person name="Alley M.R."/>
            <person name="Ohta N."/>
            <person name="Maddock J.R."/>
            <person name="Potocka I."/>
            <person name="Nelson W.C."/>
            <person name="Newton A."/>
            <person name="Stephens C."/>
            <person name="Phadke N.D."/>
            <person name="Ely B."/>
            <person name="DeBoy R.T."/>
            <person name="Dodson R.J."/>
            <person name="Durkin A.S."/>
            <person name="Gwinn M.L."/>
            <person name="Haft D.H."/>
            <person name="Kolonay J.F."/>
            <person name="Smit J."/>
            <person name="Craven M.B."/>
            <person name="Khouri H."/>
            <person name="Shetty J."/>
            <person name="Berry K."/>
            <person name="Utterback T."/>
            <person name="Tran K."/>
            <person name="Wolf A."/>
            <person name="Vamathevan J."/>
            <person name="Ermolaeva M."/>
            <person name="White O."/>
            <person name="Salzberg S.L."/>
            <person name="Venter J.C."/>
            <person name="Shapiro L."/>
            <person name="Fraser C.M."/>
        </authorList>
    </citation>
    <scope>NUCLEOTIDE SEQUENCE [LARGE SCALE GENOMIC DNA]</scope>
    <source>
        <strain evidence="3">ATCC 19089 / CB15</strain>
    </source>
</reference>
<dbReference type="BioCyc" id="CAULO:CC0681-MONOMER"/>
<accession>Q9AAC1</accession>
<evidence type="ECO:0000313" key="3">
    <source>
        <dbReference type="Proteomes" id="UP000001816"/>
    </source>
</evidence>
<keyword evidence="1" id="KW-0812">Transmembrane</keyword>
<keyword evidence="1" id="KW-1133">Transmembrane helix</keyword>
<keyword evidence="3" id="KW-1185">Reference proteome</keyword>
<gene>
    <name evidence="2" type="ordered locus">CC_0681</name>
</gene>
<feature type="transmembrane region" description="Helical" evidence="1">
    <location>
        <begin position="14"/>
        <end position="36"/>
    </location>
</feature>
<evidence type="ECO:0000256" key="1">
    <source>
        <dbReference type="SAM" id="Phobius"/>
    </source>
</evidence>
<dbReference type="KEGG" id="ccr:CC_0681"/>
<dbReference type="HOGENOM" id="CLU_2341627_0_0_5"/>
<sequence length="99" mass="10857">MTMTKRATLQFTQILNWTIGILLVFGWLQLIGVFSVKGLDPVVLFGVSAFLTGYISLRDFRSMGLGNIKSFIASSALGILILGLVTLLSKATEYIPKLF</sequence>
<dbReference type="STRING" id="190650.CC_0681"/>
<evidence type="ECO:0000313" key="2">
    <source>
        <dbReference type="EMBL" id="AAK22666.1"/>
    </source>
</evidence>
<keyword evidence="1" id="KW-0472">Membrane</keyword>
<dbReference type="AlphaFoldDB" id="Q9AAC1"/>
<dbReference type="Proteomes" id="UP000001816">
    <property type="component" value="Chromosome"/>
</dbReference>
<feature type="transmembrane region" description="Helical" evidence="1">
    <location>
        <begin position="42"/>
        <end position="58"/>
    </location>
</feature>
<organism evidence="2 3">
    <name type="scientific">Caulobacter vibrioides (strain ATCC 19089 / CIP 103742 / CB 15)</name>
    <name type="common">Caulobacter crescentus</name>
    <dbReference type="NCBI Taxonomy" id="190650"/>
    <lineage>
        <taxon>Bacteria</taxon>
        <taxon>Pseudomonadati</taxon>
        <taxon>Pseudomonadota</taxon>
        <taxon>Alphaproteobacteria</taxon>
        <taxon>Caulobacterales</taxon>
        <taxon>Caulobacteraceae</taxon>
        <taxon>Caulobacter</taxon>
    </lineage>
</organism>